<dbReference type="STRING" id="169760.PSTEL_25985"/>
<dbReference type="OrthoDB" id="3176638at2"/>
<keyword evidence="2" id="KW-0238">DNA-binding</keyword>
<dbReference type="Proteomes" id="UP000029507">
    <property type="component" value="Chromosome"/>
</dbReference>
<dbReference type="PROSITE" id="PS51063">
    <property type="entry name" value="HTH_CRP_2"/>
    <property type="match status" value="1"/>
</dbReference>
<dbReference type="Pfam" id="PF00027">
    <property type="entry name" value="cNMP_binding"/>
    <property type="match status" value="1"/>
</dbReference>
<dbReference type="RefSeq" id="WP_038699579.1">
    <property type="nucleotide sequence ID" value="NZ_CP009286.1"/>
</dbReference>
<dbReference type="Pfam" id="PF13545">
    <property type="entry name" value="HTH_Crp_2"/>
    <property type="match status" value="1"/>
</dbReference>
<dbReference type="InterPro" id="IPR000595">
    <property type="entry name" value="cNMP-bd_dom"/>
</dbReference>
<dbReference type="KEGG" id="pste:PSTEL_25985"/>
<evidence type="ECO:0000256" key="2">
    <source>
        <dbReference type="ARBA" id="ARBA00023125"/>
    </source>
</evidence>
<sequence>MKLEAEVLRTSLLFRGKTPDEINGLLDTMRFSVRSCRKGEMIISEGETADRLGIVLSGEVEVHKLQPGGGGITIARLGKGQTFGEAVLFRRDNRYPATIMSSGRSSVMFIGKQELLRLFAEDTDMMSRFMENLSERLVMVNRQIEMLSAGPLRRRIAHHLLQLAQRQGTDSVRLPFSRKQWAEHLNAARPSLSREMGIMRDNGWIAFKGNTVTLLERERLKELLDTGR</sequence>
<dbReference type="SUPFAM" id="SSF51206">
    <property type="entry name" value="cAMP-binding domain-like"/>
    <property type="match status" value="1"/>
</dbReference>
<dbReference type="AlphaFoldDB" id="A0A089LYR8"/>
<dbReference type="InterPro" id="IPR050397">
    <property type="entry name" value="Env_Response_Regulators"/>
</dbReference>
<feature type="domain" description="Cyclic nucleotide-binding" evidence="5">
    <location>
        <begin position="13"/>
        <end position="136"/>
    </location>
</feature>
<protein>
    <recommendedName>
        <fullName evidence="9">Crp/Fnr family transcriptional regulator</fullName>
    </recommendedName>
</protein>
<keyword evidence="4" id="KW-0804">Transcription</keyword>
<dbReference type="SUPFAM" id="SSF46785">
    <property type="entry name" value="Winged helix' DNA-binding domain"/>
    <property type="match status" value="1"/>
</dbReference>
<dbReference type="CDD" id="cd00038">
    <property type="entry name" value="CAP_ED"/>
    <property type="match status" value="1"/>
</dbReference>
<dbReference type="GO" id="GO:0005829">
    <property type="term" value="C:cytosol"/>
    <property type="evidence" value="ECO:0007669"/>
    <property type="project" value="TreeGrafter"/>
</dbReference>
<evidence type="ECO:0000313" key="7">
    <source>
        <dbReference type="EMBL" id="AIQ66052.1"/>
    </source>
</evidence>
<evidence type="ECO:0000259" key="5">
    <source>
        <dbReference type="PROSITE" id="PS50042"/>
    </source>
</evidence>
<name>A0A089LYR8_9BACL</name>
<organism evidence="7 8">
    <name type="scientific">Paenibacillus stellifer</name>
    <dbReference type="NCBI Taxonomy" id="169760"/>
    <lineage>
        <taxon>Bacteria</taxon>
        <taxon>Bacillati</taxon>
        <taxon>Bacillota</taxon>
        <taxon>Bacilli</taxon>
        <taxon>Bacillales</taxon>
        <taxon>Paenibacillaceae</taxon>
        <taxon>Paenibacillus</taxon>
    </lineage>
</organism>
<gene>
    <name evidence="7" type="ORF">PSTEL_25985</name>
</gene>
<dbReference type="HOGENOM" id="CLU_075053_4_1_9"/>
<dbReference type="SMART" id="SM00100">
    <property type="entry name" value="cNMP"/>
    <property type="match status" value="1"/>
</dbReference>
<accession>A0A089LYR8</accession>
<evidence type="ECO:0000256" key="3">
    <source>
        <dbReference type="ARBA" id="ARBA00023159"/>
    </source>
</evidence>
<proteinExistence type="predicted"/>
<dbReference type="InterPro" id="IPR036390">
    <property type="entry name" value="WH_DNA-bd_sf"/>
</dbReference>
<dbReference type="PANTHER" id="PTHR24567">
    <property type="entry name" value="CRP FAMILY TRANSCRIPTIONAL REGULATORY PROTEIN"/>
    <property type="match status" value="1"/>
</dbReference>
<dbReference type="GO" id="GO:0003700">
    <property type="term" value="F:DNA-binding transcription factor activity"/>
    <property type="evidence" value="ECO:0007669"/>
    <property type="project" value="TreeGrafter"/>
</dbReference>
<evidence type="ECO:0000256" key="4">
    <source>
        <dbReference type="ARBA" id="ARBA00023163"/>
    </source>
</evidence>
<keyword evidence="3" id="KW-0010">Activator</keyword>
<dbReference type="InterPro" id="IPR012318">
    <property type="entry name" value="HTH_CRP"/>
</dbReference>
<dbReference type="InterPro" id="IPR018490">
    <property type="entry name" value="cNMP-bd_dom_sf"/>
</dbReference>
<dbReference type="PROSITE" id="PS50042">
    <property type="entry name" value="CNMP_BINDING_3"/>
    <property type="match status" value="1"/>
</dbReference>
<dbReference type="PANTHER" id="PTHR24567:SF58">
    <property type="entry name" value="CYCLIC AMP-BINDING REGULATORY PROTEIN"/>
    <property type="match status" value="1"/>
</dbReference>
<evidence type="ECO:0000256" key="1">
    <source>
        <dbReference type="ARBA" id="ARBA00023015"/>
    </source>
</evidence>
<evidence type="ECO:0008006" key="9">
    <source>
        <dbReference type="Google" id="ProtNLM"/>
    </source>
</evidence>
<feature type="domain" description="HTH crp-type" evidence="6">
    <location>
        <begin position="150"/>
        <end position="218"/>
    </location>
</feature>
<dbReference type="SMART" id="SM00419">
    <property type="entry name" value="HTH_CRP"/>
    <property type="match status" value="1"/>
</dbReference>
<keyword evidence="1" id="KW-0805">Transcription regulation</keyword>
<dbReference type="Gene3D" id="2.60.120.10">
    <property type="entry name" value="Jelly Rolls"/>
    <property type="match status" value="1"/>
</dbReference>
<evidence type="ECO:0000259" key="6">
    <source>
        <dbReference type="PROSITE" id="PS51063"/>
    </source>
</evidence>
<reference evidence="7 8" key="1">
    <citation type="submission" date="2014-08" db="EMBL/GenBank/DDBJ databases">
        <title>Comparative genomics of the Paenibacillus odorifer group.</title>
        <authorList>
            <person name="den Bakker H.C."/>
            <person name="Tsai Y.-C."/>
            <person name="Martin N."/>
            <person name="Korlach J."/>
            <person name="Wiedmann M."/>
        </authorList>
    </citation>
    <scope>NUCLEOTIDE SEQUENCE [LARGE SCALE GENOMIC DNA]</scope>
    <source>
        <strain evidence="7 8">DSM 14472</strain>
    </source>
</reference>
<dbReference type="InterPro" id="IPR014710">
    <property type="entry name" value="RmlC-like_jellyroll"/>
</dbReference>
<dbReference type="EMBL" id="CP009286">
    <property type="protein sequence ID" value="AIQ66052.1"/>
    <property type="molecule type" value="Genomic_DNA"/>
</dbReference>
<evidence type="ECO:0000313" key="8">
    <source>
        <dbReference type="Proteomes" id="UP000029507"/>
    </source>
</evidence>
<dbReference type="GO" id="GO:0003677">
    <property type="term" value="F:DNA binding"/>
    <property type="evidence" value="ECO:0007669"/>
    <property type="project" value="UniProtKB-KW"/>
</dbReference>
<keyword evidence="8" id="KW-1185">Reference proteome</keyword>